<dbReference type="InterPro" id="IPR024775">
    <property type="entry name" value="DinB-like"/>
</dbReference>
<reference evidence="2 3" key="1">
    <citation type="submission" date="2016-10" db="EMBL/GenBank/DDBJ databases">
        <authorList>
            <person name="de Groot N.N."/>
        </authorList>
    </citation>
    <scope>NUCLEOTIDE SEQUENCE [LARGE SCALE GENOMIC DNA]</scope>
    <source>
        <strain evidence="2 3">DSM 527</strain>
    </source>
</reference>
<dbReference type="OrthoDB" id="1495892at2"/>
<sequence length="188" mass="22259">MEISNNVTGLLEQFNHTIQQWINQLDNYSIEMLCQRPQADAWSLGQVYIHIIEDTTFYLEQMKVALASKNRYAERSMRSLARTMFENNEFPDMALENPFNDIDLRPPQSKDEVLQGLTSIKEEVNQLFRHIDLSSAKGKTEHPGFAFFDAFEWLQFAEMHMRHHLRQKRRIDEKLFPYLLDDRGKFTA</sequence>
<dbReference type="Pfam" id="PF12867">
    <property type="entry name" value="DinB_2"/>
    <property type="match status" value="1"/>
</dbReference>
<dbReference type="AlphaFoldDB" id="A0A1G8CQC3"/>
<proteinExistence type="predicted"/>
<protein>
    <submittedName>
        <fullName evidence="2">DinB superfamily protein</fullName>
    </submittedName>
</protein>
<dbReference type="InterPro" id="IPR034660">
    <property type="entry name" value="DinB/YfiT-like"/>
</dbReference>
<gene>
    <name evidence="2" type="ORF">SAMN04488121_1136</name>
</gene>
<feature type="domain" description="DinB-like" evidence="1">
    <location>
        <begin position="16"/>
        <end position="167"/>
    </location>
</feature>
<dbReference type="Proteomes" id="UP000199045">
    <property type="component" value="Unassembled WGS sequence"/>
</dbReference>
<organism evidence="2 3">
    <name type="scientific">Chitinophaga filiformis</name>
    <name type="common">Myxococcus filiformis</name>
    <name type="synonym">Flexibacter filiformis</name>
    <dbReference type="NCBI Taxonomy" id="104663"/>
    <lineage>
        <taxon>Bacteria</taxon>
        <taxon>Pseudomonadati</taxon>
        <taxon>Bacteroidota</taxon>
        <taxon>Chitinophagia</taxon>
        <taxon>Chitinophagales</taxon>
        <taxon>Chitinophagaceae</taxon>
        <taxon>Chitinophaga</taxon>
    </lineage>
</organism>
<dbReference type="SUPFAM" id="SSF109854">
    <property type="entry name" value="DinB/YfiT-like putative metalloenzymes"/>
    <property type="match status" value="1"/>
</dbReference>
<evidence type="ECO:0000313" key="2">
    <source>
        <dbReference type="EMBL" id="SDH47727.1"/>
    </source>
</evidence>
<accession>A0A1G8CQC3</accession>
<evidence type="ECO:0000259" key="1">
    <source>
        <dbReference type="Pfam" id="PF12867"/>
    </source>
</evidence>
<dbReference type="Gene3D" id="1.20.120.450">
    <property type="entry name" value="dinb family like domain"/>
    <property type="match status" value="1"/>
</dbReference>
<dbReference type="EMBL" id="FNBN01000013">
    <property type="protein sequence ID" value="SDH47727.1"/>
    <property type="molecule type" value="Genomic_DNA"/>
</dbReference>
<dbReference type="STRING" id="104663.SAMN04488121_1136"/>
<name>A0A1G8CQC3_CHIFI</name>
<dbReference type="RefSeq" id="WP_089838259.1">
    <property type="nucleotide sequence ID" value="NZ_FNBN01000013.1"/>
</dbReference>
<evidence type="ECO:0000313" key="3">
    <source>
        <dbReference type="Proteomes" id="UP000199045"/>
    </source>
</evidence>